<gene>
    <name evidence="2" type="ORF">EYF80_024605</name>
</gene>
<feature type="compositionally biased region" description="Basic and acidic residues" evidence="1">
    <location>
        <begin position="70"/>
        <end position="86"/>
    </location>
</feature>
<protein>
    <submittedName>
        <fullName evidence="2">Uncharacterized protein</fullName>
    </submittedName>
</protein>
<dbReference type="AlphaFoldDB" id="A0A4Z2HH58"/>
<comment type="caution">
    <text evidence="2">The sequence shown here is derived from an EMBL/GenBank/DDBJ whole genome shotgun (WGS) entry which is preliminary data.</text>
</comment>
<reference evidence="2 3" key="1">
    <citation type="submission" date="2019-03" db="EMBL/GenBank/DDBJ databases">
        <title>First draft genome of Liparis tanakae, snailfish: a comprehensive survey of snailfish specific genes.</title>
        <authorList>
            <person name="Kim W."/>
            <person name="Song I."/>
            <person name="Jeong J.-H."/>
            <person name="Kim D."/>
            <person name="Kim S."/>
            <person name="Ryu S."/>
            <person name="Song J.Y."/>
            <person name="Lee S.K."/>
        </authorList>
    </citation>
    <scope>NUCLEOTIDE SEQUENCE [LARGE SCALE GENOMIC DNA]</scope>
    <source>
        <tissue evidence="2">Muscle</tissue>
    </source>
</reference>
<feature type="region of interest" description="Disordered" evidence="1">
    <location>
        <begin position="21"/>
        <end position="118"/>
    </location>
</feature>
<accession>A0A4Z2HH58</accession>
<name>A0A4Z2HH58_9TELE</name>
<organism evidence="2 3">
    <name type="scientific">Liparis tanakae</name>
    <name type="common">Tanaka's snailfish</name>
    <dbReference type="NCBI Taxonomy" id="230148"/>
    <lineage>
        <taxon>Eukaryota</taxon>
        <taxon>Metazoa</taxon>
        <taxon>Chordata</taxon>
        <taxon>Craniata</taxon>
        <taxon>Vertebrata</taxon>
        <taxon>Euteleostomi</taxon>
        <taxon>Actinopterygii</taxon>
        <taxon>Neopterygii</taxon>
        <taxon>Teleostei</taxon>
        <taxon>Neoteleostei</taxon>
        <taxon>Acanthomorphata</taxon>
        <taxon>Eupercaria</taxon>
        <taxon>Perciformes</taxon>
        <taxon>Cottioidei</taxon>
        <taxon>Cottales</taxon>
        <taxon>Liparidae</taxon>
        <taxon>Liparis</taxon>
    </lineage>
</organism>
<dbReference type="Proteomes" id="UP000314294">
    <property type="component" value="Unassembled WGS sequence"/>
</dbReference>
<evidence type="ECO:0000256" key="1">
    <source>
        <dbReference type="SAM" id="MobiDB-lite"/>
    </source>
</evidence>
<proteinExistence type="predicted"/>
<evidence type="ECO:0000313" key="2">
    <source>
        <dbReference type="EMBL" id="TNN65198.1"/>
    </source>
</evidence>
<sequence length="118" mass="12894">MSNSPPHERIRAECLWYLSTSAASDNNGNGPFHQHDGSQKGRPNVGRAEHPRPMGTRLRARREVSPSQDDPARPDGHGNAGRKADTFHNAYQGSLTGSVIHDGGLHRRNSDPPDPDMP</sequence>
<dbReference type="EMBL" id="SRLO01000239">
    <property type="protein sequence ID" value="TNN65198.1"/>
    <property type="molecule type" value="Genomic_DNA"/>
</dbReference>
<keyword evidence="3" id="KW-1185">Reference proteome</keyword>
<evidence type="ECO:0000313" key="3">
    <source>
        <dbReference type="Proteomes" id="UP000314294"/>
    </source>
</evidence>